<dbReference type="AlphaFoldDB" id="A0AA48KIE9"/>
<evidence type="ECO:0000256" key="1">
    <source>
        <dbReference type="SAM" id="MobiDB-lite"/>
    </source>
</evidence>
<dbReference type="Proteomes" id="UP001337723">
    <property type="component" value="Chromosome"/>
</dbReference>
<evidence type="ECO:0000313" key="3">
    <source>
        <dbReference type="Proteomes" id="UP001337723"/>
    </source>
</evidence>
<feature type="compositionally biased region" description="Basic and acidic residues" evidence="1">
    <location>
        <begin position="1"/>
        <end position="33"/>
    </location>
</feature>
<dbReference type="RefSeq" id="WP_338271549.1">
    <property type="nucleotide sequence ID" value="NZ_AP027266.1"/>
</dbReference>
<proteinExistence type="predicted"/>
<name>A0AA48KIE9_9RHOB</name>
<organism evidence="2 3">
    <name type="scientific">Roseicyclus marinus</name>
    <dbReference type="NCBI Taxonomy" id="2161673"/>
    <lineage>
        <taxon>Bacteria</taxon>
        <taxon>Pseudomonadati</taxon>
        <taxon>Pseudomonadota</taxon>
        <taxon>Alphaproteobacteria</taxon>
        <taxon>Rhodobacterales</taxon>
        <taxon>Roseobacteraceae</taxon>
        <taxon>Roseicyclus</taxon>
    </lineage>
</organism>
<dbReference type="EMBL" id="AP027266">
    <property type="protein sequence ID" value="BDW85737.1"/>
    <property type="molecule type" value="Genomic_DNA"/>
</dbReference>
<evidence type="ECO:0000313" key="2">
    <source>
        <dbReference type="EMBL" id="BDW85737.1"/>
    </source>
</evidence>
<reference evidence="2 3" key="1">
    <citation type="submission" date="2023-01" db="EMBL/GenBank/DDBJ databases">
        <title>Complete genome sequence of Roseicyclus marinus strain Dej080120_10.</title>
        <authorList>
            <person name="Ueki S."/>
            <person name="Maruyama F."/>
        </authorList>
    </citation>
    <scope>NUCLEOTIDE SEQUENCE [LARGE SCALE GENOMIC DNA]</scope>
    <source>
        <strain evidence="2 3">Dej080120_10</strain>
    </source>
</reference>
<gene>
    <name evidence="2" type="ORF">MACH21_19140</name>
</gene>
<protein>
    <submittedName>
        <fullName evidence="2">Uncharacterized protein</fullName>
    </submittedName>
</protein>
<sequence length="55" mass="6191">MHEKTARKPSAHTELRRKGTDAAPDDENRKPEEGQGAPKPRPDPEEDDLFNDLPV</sequence>
<keyword evidence="3" id="KW-1185">Reference proteome</keyword>
<feature type="region of interest" description="Disordered" evidence="1">
    <location>
        <begin position="1"/>
        <end position="55"/>
    </location>
</feature>
<accession>A0AA48KIE9</accession>
<feature type="compositionally biased region" description="Acidic residues" evidence="1">
    <location>
        <begin position="44"/>
        <end position="55"/>
    </location>
</feature>
<dbReference type="KEGG" id="rmai:MACH21_19140"/>